<comment type="subcellular location">
    <subcellularLocation>
        <location evidence="1">Golgi apparatus membrane</location>
        <topology evidence="1">Single-pass type II membrane protein</topology>
    </subcellularLocation>
</comment>
<evidence type="ECO:0000256" key="4">
    <source>
        <dbReference type="ARBA" id="ARBA00022968"/>
    </source>
</evidence>
<feature type="region of interest" description="Disordered" evidence="8">
    <location>
        <begin position="32"/>
        <end position="54"/>
    </location>
</feature>
<keyword evidence="7" id="KW-0472">Membrane</keyword>
<keyword evidence="3" id="KW-0812">Transmembrane</keyword>
<accession>A0AAX6GSN1</accession>
<reference evidence="12" key="1">
    <citation type="journal article" date="2023" name="GigaByte">
        <title>Genome assembly of the bearded iris, Iris pallida Lam.</title>
        <authorList>
            <person name="Bruccoleri R.E."/>
            <person name="Oakeley E.J."/>
            <person name="Faust A.M.E."/>
            <person name="Altorfer M."/>
            <person name="Dessus-Babus S."/>
            <person name="Burckhardt D."/>
            <person name="Oertli M."/>
            <person name="Naumann U."/>
            <person name="Petersen F."/>
            <person name="Wong J."/>
        </authorList>
    </citation>
    <scope>NUCLEOTIDE SEQUENCE</scope>
    <source>
        <strain evidence="12">GSM-AAB239-AS_SAM_17_03QT</strain>
    </source>
</reference>
<gene>
    <name evidence="12" type="ORF">M6B38_349555</name>
</gene>
<dbReference type="Pfam" id="PF14416">
    <property type="entry name" value="PMR5N"/>
    <property type="match status" value="1"/>
</dbReference>
<dbReference type="Proteomes" id="UP001140949">
    <property type="component" value="Unassembled WGS sequence"/>
</dbReference>
<feature type="signal peptide" evidence="9">
    <location>
        <begin position="1"/>
        <end position="25"/>
    </location>
</feature>
<keyword evidence="9" id="KW-0732">Signal</keyword>
<proteinExistence type="inferred from homology"/>
<evidence type="ECO:0000256" key="2">
    <source>
        <dbReference type="ARBA" id="ARBA00007727"/>
    </source>
</evidence>
<evidence type="ECO:0000259" key="11">
    <source>
        <dbReference type="Pfam" id="PF14416"/>
    </source>
</evidence>
<dbReference type="GO" id="GO:1990538">
    <property type="term" value="F:xylan O-acetyltransferase activity"/>
    <property type="evidence" value="ECO:0007669"/>
    <property type="project" value="UniProtKB-ARBA"/>
</dbReference>
<evidence type="ECO:0000256" key="9">
    <source>
        <dbReference type="SAM" id="SignalP"/>
    </source>
</evidence>
<evidence type="ECO:0000259" key="10">
    <source>
        <dbReference type="Pfam" id="PF13839"/>
    </source>
</evidence>
<sequence length="416" mass="47283">MEWNAFLLPALVLLSTATLLFISQSSNPFSIAQPKQEDEASSSSNPSSISRTFARSREDEACDLFVGKWVEEPRGSTYTNVSCATIPDTRNCGKHGKEQGYVYWKWKPDGCDLPRFDPELFLSIARGKKLAFIGDSLARNQMESLLCLLSQAETPTNIDDNKYTSDKSRTWYFPSHDFTLMVRWTEFLVQSEEIMVNGTASNSFNIALDSMNPRWADVLPELDYAILNCGNWFSRKSYVYDAGNLVGCVHCRDGRDNITSLTTSFALRSVLRAALRYVSQCEHCDENLLVVLRTYSASHFEHGQWFTGGYCNRTEPSSGSEGVLGGEVGEFRKVQLEEFERARGRVGRKKEKKKRRFELLDVTRAIMLRADGHPGEFLDRRWMKGFSDCLHWCLPGPIDMWNDLLLATMKKNVSLD</sequence>
<dbReference type="GO" id="GO:0000139">
    <property type="term" value="C:Golgi membrane"/>
    <property type="evidence" value="ECO:0007669"/>
    <property type="project" value="UniProtKB-SubCell"/>
</dbReference>
<feature type="chain" id="PRO_5043399625" evidence="9">
    <location>
        <begin position="26"/>
        <end position="416"/>
    </location>
</feature>
<feature type="domain" description="Trichome birefringence-like N-terminal" evidence="11">
    <location>
        <begin position="61"/>
        <end position="112"/>
    </location>
</feature>
<evidence type="ECO:0000256" key="3">
    <source>
        <dbReference type="ARBA" id="ARBA00022692"/>
    </source>
</evidence>
<dbReference type="Pfam" id="PF13839">
    <property type="entry name" value="PC-Esterase"/>
    <property type="match status" value="1"/>
</dbReference>
<evidence type="ECO:0000256" key="1">
    <source>
        <dbReference type="ARBA" id="ARBA00004323"/>
    </source>
</evidence>
<protein>
    <submittedName>
        <fullName evidence="12">Protein ALTERED XYLOGLUCAN 4-like</fullName>
    </submittedName>
</protein>
<organism evidence="12 13">
    <name type="scientific">Iris pallida</name>
    <name type="common">Sweet iris</name>
    <dbReference type="NCBI Taxonomy" id="29817"/>
    <lineage>
        <taxon>Eukaryota</taxon>
        <taxon>Viridiplantae</taxon>
        <taxon>Streptophyta</taxon>
        <taxon>Embryophyta</taxon>
        <taxon>Tracheophyta</taxon>
        <taxon>Spermatophyta</taxon>
        <taxon>Magnoliopsida</taxon>
        <taxon>Liliopsida</taxon>
        <taxon>Asparagales</taxon>
        <taxon>Iridaceae</taxon>
        <taxon>Iridoideae</taxon>
        <taxon>Irideae</taxon>
        <taxon>Iris</taxon>
    </lineage>
</organism>
<evidence type="ECO:0000313" key="12">
    <source>
        <dbReference type="EMBL" id="KAJ6831345.1"/>
    </source>
</evidence>
<dbReference type="PANTHER" id="PTHR32285">
    <property type="entry name" value="PROTEIN TRICHOME BIREFRINGENCE-LIKE 9-RELATED"/>
    <property type="match status" value="1"/>
</dbReference>
<evidence type="ECO:0000256" key="6">
    <source>
        <dbReference type="ARBA" id="ARBA00023034"/>
    </source>
</evidence>
<keyword evidence="4" id="KW-0735">Signal-anchor</keyword>
<dbReference type="InterPro" id="IPR025846">
    <property type="entry name" value="TBL_N"/>
</dbReference>
<evidence type="ECO:0000256" key="5">
    <source>
        <dbReference type="ARBA" id="ARBA00022989"/>
    </source>
</evidence>
<feature type="compositionally biased region" description="Low complexity" evidence="8">
    <location>
        <begin position="41"/>
        <end position="50"/>
    </location>
</feature>
<keyword evidence="5" id="KW-1133">Transmembrane helix</keyword>
<evidence type="ECO:0000313" key="13">
    <source>
        <dbReference type="Proteomes" id="UP001140949"/>
    </source>
</evidence>
<keyword evidence="13" id="KW-1185">Reference proteome</keyword>
<dbReference type="InterPro" id="IPR026057">
    <property type="entry name" value="TBL_C"/>
</dbReference>
<keyword evidence="6" id="KW-0333">Golgi apparatus</keyword>
<name>A0AAX6GSN1_IRIPA</name>
<comment type="caution">
    <text evidence="12">The sequence shown here is derived from an EMBL/GenBank/DDBJ whole genome shotgun (WGS) entry which is preliminary data.</text>
</comment>
<feature type="domain" description="Trichome birefringence-like C-terminal" evidence="10">
    <location>
        <begin position="113"/>
        <end position="407"/>
    </location>
</feature>
<dbReference type="AlphaFoldDB" id="A0AAX6GSN1"/>
<evidence type="ECO:0000256" key="8">
    <source>
        <dbReference type="SAM" id="MobiDB-lite"/>
    </source>
</evidence>
<comment type="similarity">
    <text evidence="2">Belongs to the PC-esterase family. TBL subfamily.</text>
</comment>
<dbReference type="InterPro" id="IPR029962">
    <property type="entry name" value="TBL"/>
</dbReference>
<dbReference type="EMBL" id="JANAVB010016800">
    <property type="protein sequence ID" value="KAJ6831345.1"/>
    <property type="molecule type" value="Genomic_DNA"/>
</dbReference>
<evidence type="ECO:0000256" key="7">
    <source>
        <dbReference type="ARBA" id="ARBA00023136"/>
    </source>
</evidence>
<dbReference type="PANTHER" id="PTHR32285:SF253">
    <property type="entry name" value="OS06G0234600 PROTEIN"/>
    <property type="match status" value="1"/>
</dbReference>
<reference evidence="12" key="2">
    <citation type="submission" date="2023-04" db="EMBL/GenBank/DDBJ databases">
        <authorList>
            <person name="Bruccoleri R.E."/>
            <person name="Oakeley E.J."/>
            <person name="Faust A.-M."/>
            <person name="Dessus-Babus S."/>
            <person name="Altorfer M."/>
            <person name="Burckhardt D."/>
            <person name="Oertli M."/>
            <person name="Naumann U."/>
            <person name="Petersen F."/>
            <person name="Wong J."/>
        </authorList>
    </citation>
    <scope>NUCLEOTIDE SEQUENCE</scope>
    <source>
        <strain evidence="12">GSM-AAB239-AS_SAM_17_03QT</strain>
        <tissue evidence="12">Leaf</tissue>
    </source>
</reference>